<dbReference type="OrthoDB" id="412787at2759"/>
<evidence type="ECO:0000256" key="2">
    <source>
        <dbReference type="SAM" id="SignalP"/>
    </source>
</evidence>
<dbReference type="InterPro" id="IPR050410">
    <property type="entry name" value="CCR4/nocturin_mRNA_transcr"/>
</dbReference>
<dbReference type="Gene3D" id="3.60.10.10">
    <property type="entry name" value="Endonuclease/exonuclease/phosphatase"/>
    <property type="match status" value="1"/>
</dbReference>
<evidence type="ECO:0000313" key="5">
    <source>
        <dbReference type="Proteomes" id="UP000030640"/>
    </source>
</evidence>
<dbReference type="Pfam" id="PF03372">
    <property type="entry name" value="Exo_endo_phos"/>
    <property type="match status" value="1"/>
</dbReference>
<accession>W7APL7</accession>
<dbReference type="PANTHER" id="PTHR12121:SF37">
    <property type="entry name" value="2',5'-PHOSPHODIESTERASE 12"/>
    <property type="match status" value="1"/>
</dbReference>
<dbReference type="GeneID" id="20037336"/>
<gene>
    <name evidence="4" type="ORF">C922_02062</name>
</gene>
<feature type="domain" description="Endonuclease/exonuclease/phosphatase" evidence="3">
    <location>
        <begin position="519"/>
        <end position="820"/>
    </location>
</feature>
<dbReference type="PANTHER" id="PTHR12121">
    <property type="entry name" value="CARBON CATABOLITE REPRESSOR PROTEIN 4"/>
    <property type="match status" value="1"/>
</dbReference>
<organism evidence="4 5">
    <name type="scientific">Plasmodium inui San Antonio 1</name>
    <dbReference type="NCBI Taxonomy" id="1237626"/>
    <lineage>
        <taxon>Eukaryota</taxon>
        <taxon>Sar</taxon>
        <taxon>Alveolata</taxon>
        <taxon>Apicomplexa</taxon>
        <taxon>Aconoidasida</taxon>
        <taxon>Haemosporida</taxon>
        <taxon>Plasmodiidae</taxon>
        <taxon>Plasmodium</taxon>
        <taxon>Plasmodium (Plasmodium)</taxon>
    </lineage>
</organism>
<dbReference type="RefSeq" id="XP_008815883.1">
    <property type="nucleotide sequence ID" value="XM_008817661.1"/>
</dbReference>
<feature type="signal peptide" evidence="2">
    <location>
        <begin position="1"/>
        <end position="16"/>
    </location>
</feature>
<dbReference type="GO" id="GO:0000175">
    <property type="term" value="F:3'-5'-RNA exonuclease activity"/>
    <property type="evidence" value="ECO:0007669"/>
    <property type="project" value="TreeGrafter"/>
</dbReference>
<feature type="region of interest" description="Disordered" evidence="1">
    <location>
        <begin position="127"/>
        <end position="158"/>
    </location>
</feature>
<feature type="chain" id="PRO_5004888332" description="Endonuclease/exonuclease/phosphatase domain-containing protein" evidence="2">
    <location>
        <begin position="17"/>
        <end position="829"/>
    </location>
</feature>
<reference evidence="4 5" key="1">
    <citation type="submission" date="2013-02" db="EMBL/GenBank/DDBJ databases">
        <title>The Genome Sequence of Plasmodium inui San Antonio 1.</title>
        <authorList>
            <consortium name="The Broad Institute Genome Sequencing Platform"/>
            <consortium name="The Broad Institute Genome Sequencing Center for Infectious Disease"/>
            <person name="Neafsey D."/>
            <person name="Cheeseman I."/>
            <person name="Volkman S."/>
            <person name="Adams J."/>
            <person name="Walker B."/>
            <person name="Young S.K."/>
            <person name="Zeng Q."/>
            <person name="Gargeya S."/>
            <person name="Fitzgerald M."/>
            <person name="Haas B."/>
            <person name="Abouelleil A."/>
            <person name="Alvarado L."/>
            <person name="Arachchi H.M."/>
            <person name="Berlin A.M."/>
            <person name="Chapman S.B."/>
            <person name="Dewar J."/>
            <person name="Goldberg J."/>
            <person name="Griggs A."/>
            <person name="Gujja S."/>
            <person name="Hansen M."/>
            <person name="Howarth C."/>
            <person name="Imamovic A."/>
            <person name="Larimer J."/>
            <person name="McCowan C."/>
            <person name="Murphy C."/>
            <person name="Neiman D."/>
            <person name="Pearson M."/>
            <person name="Priest M."/>
            <person name="Roberts A."/>
            <person name="Saif S."/>
            <person name="Shea T."/>
            <person name="Sisk P."/>
            <person name="Sykes S."/>
            <person name="Wortman J."/>
            <person name="Nusbaum C."/>
            <person name="Birren B."/>
        </authorList>
    </citation>
    <scope>NUCLEOTIDE SEQUENCE [LARGE SCALE GENOMIC DNA]</scope>
    <source>
        <strain evidence="4 5">San Antonio 1</strain>
    </source>
</reference>
<keyword evidence="2" id="KW-0732">Signal</keyword>
<feature type="region of interest" description="Disordered" evidence="1">
    <location>
        <begin position="186"/>
        <end position="211"/>
    </location>
</feature>
<feature type="compositionally biased region" description="Polar residues" evidence="1">
    <location>
        <begin position="301"/>
        <end position="311"/>
    </location>
</feature>
<dbReference type="EMBL" id="KI965466">
    <property type="protein sequence ID" value="EUD67356.1"/>
    <property type="molecule type" value="Genomic_DNA"/>
</dbReference>
<dbReference type="GO" id="GO:0000288">
    <property type="term" value="P:nuclear-transcribed mRNA catabolic process, deadenylation-dependent decay"/>
    <property type="evidence" value="ECO:0007669"/>
    <property type="project" value="TreeGrafter"/>
</dbReference>
<feature type="compositionally biased region" description="Basic and acidic residues" evidence="1">
    <location>
        <begin position="189"/>
        <end position="204"/>
    </location>
</feature>
<feature type="region of interest" description="Disordered" evidence="1">
    <location>
        <begin position="290"/>
        <end position="322"/>
    </location>
</feature>
<proteinExistence type="predicted"/>
<dbReference type="AlphaFoldDB" id="W7APL7"/>
<dbReference type="GO" id="GO:0005739">
    <property type="term" value="C:mitochondrion"/>
    <property type="evidence" value="ECO:0007669"/>
    <property type="project" value="TreeGrafter"/>
</dbReference>
<evidence type="ECO:0000313" key="4">
    <source>
        <dbReference type="EMBL" id="EUD67356.1"/>
    </source>
</evidence>
<evidence type="ECO:0000256" key="1">
    <source>
        <dbReference type="SAM" id="MobiDB-lite"/>
    </source>
</evidence>
<dbReference type="InterPro" id="IPR036691">
    <property type="entry name" value="Endo/exonu/phosph_ase_sf"/>
</dbReference>
<keyword evidence="5" id="KW-1185">Reference proteome</keyword>
<protein>
    <recommendedName>
        <fullName evidence="3">Endonuclease/exonuclease/phosphatase domain-containing protein</fullName>
    </recommendedName>
</protein>
<dbReference type="VEuPathDB" id="PlasmoDB:C922_02062"/>
<feature type="compositionally biased region" description="Polar residues" evidence="1">
    <location>
        <begin position="135"/>
        <end position="155"/>
    </location>
</feature>
<evidence type="ECO:0000259" key="3">
    <source>
        <dbReference type="Pfam" id="PF03372"/>
    </source>
</evidence>
<name>W7APL7_9APIC</name>
<dbReference type="Proteomes" id="UP000030640">
    <property type="component" value="Unassembled WGS sequence"/>
</dbReference>
<dbReference type="InterPro" id="IPR005135">
    <property type="entry name" value="Endo/exonuclease/phosphatase"/>
</dbReference>
<dbReference type="SUPFAM" id="SSF56219">
    <property type="entry name" value="DNase I-like"/>
    <property type="match status" value="1"/>
</dbReference>
<sequence>MRRHNLLMCLAALAISLHLPCRKRVAACLSCNVAIVKYVPNARLTRIQRRERSGYPVKGEITACAGKRKFPVLFLQSKRFHGLPNRSKLFFRHLQTKGGKGSVLSGDSGKVLGKSIWGEVGSTVGTGRVGRLPRGSTSIDSTPIGSTPINSTSIEHQSRSRKHFSLLKMCTSGGSAPVRDSAVVNETKQNQETDAHSDITRNENKSPVMSMHAEKNGDVREENSYGEQSKEPFTVEQLEEIRKNCSYLKINETESDEYSIELYFHCKEFKLLRKKDETVKSLTNRLILNMKKSDRKRKKNPSNSYNQSVEQPTGDDSIIEKKEGPPNDIQLFDKENNLVQDNSLLIDVVDKLSYLLINQYKVEVFKGLYDLKQIYVSMDVYSGHPIIPVNAPMEDLHSYVHYWTYAHDKKVILSRDLFYKPKKEGTNKRLQLVIYNKKKPFFFYVTNEIEVQSNEFEEELNRKGERYLHFEKVLKTDEPCSDNILRILTYNILAPIYTNTKYALEYMFKNIDPCYLKTNYRSHLLIHDISYDYDIICLQEVSEYLHSNLFSVYLHDEFYSSYKPKSSHGNDGCSLFVNKKKFALIEYKNYEFNQVVKLPELKNVYDRFINLSNDLEEIIREIKTVFQFGIYTHRSSKDIFLVANTHFYFHSLASHIRALQSYSLLYILETLKKSYEQKCGKTVYVVLNGDFNTNFESEVFSFLEGKDIDSDSDLWINCKLFKKEYDDLNKYPTLFDLGKNGHNNEQIIGPHLDRKKFLPLYSAYKKGDISYTNWNNNFIDVLDYIFLSPGLKVRRVLKGIDKEWFAKYKGVLSPINPSDHISIAAEVEM</sequence>